<name>A0ABY6D6G6_9BACT</name>
<evidence type="ECO:0000256" key="2">
    <source>
        <dbReference type="SAM" id="SignalP"/>
    </source>
</evidence>
<feature type="signal peptide" evidence="2">
    <location>
        <begin position="1"/>
        <end position="19"/>
    </location>
</feature>
<dbReference type="Pfam" id="PF18962">
    <property type="entry name" value="Por_Secre_tail"/>
    <property type="match status" value="1"/>
</dbReference>
<evidence type="ECO:0000256" key="1">
    <source>
        <dbReference type="SAM" id="MobiDB-lite"/>
    </source>
</evidence>
<accession>A0ABY6D6G6</accession>
<dbReference type="Proteomes" id="UP001062165">
    <property type="component" value="Chromosome"/>
</dbReference>
<protein>
    <submittedName>
        <fullName evidence="4">T9SS type A sorting domain-containing protein</fullName>
    </submittedName>
</protein>
<dbReference type="EMBL" id="CP106735">
    <property type="protein sequence ID" value="UXX80668.1"/>
    <property type="molecule type" value="Genomic_DNA"/>
</dbReference>
<reference evidence="4" key="1">
    <citation type="submission" date="2022-10" db="EMBL/GenBank/DDBJ databases">
        <title>Comparative genomics and taxonomic characterization of three novel marine species of genus Reichenbachiella exhibiting antioxidant and polysaccharide degradation activities.</title>
        <authorList>
            <person name="Muhammad N."/>
            <person name="Lee Y.-J."/>
            <person name="Ko J."/>
            <person name="Kim S.-G."/>
        </authorList>
    </citation>
    <scope>NUCLEOTIDE SEQUENCE</scope>
    <source>
        <strain evidence="4">Wsw4-B4</strain>
    </source>
</reference>
<dbReference type="NCBIfam" id="TIGR04183">
    <property type="entry name" value="Por_Secre_tail"/>
    <property type="match status" value="1"/>
</dbReference>
<evidence type="ECO:0000313" key="4">
    <source>
        <dbReference type="EMBL" id="UXX80668.1"/>
    </source>
</evidence>
<dbReference type="RefSeq" id="WP_263052397.1">
    <property type="nucleotide sequence ID" value="NZ_CP106735.1"/>
</dbReference>
<dbReference type="InterPro" id="IPR026444">
    <property type="entry name" value="Secre_tail"/>
</dbReference>
<evidence type="ECO:0000259" key="3">
    <source>
        <dbReference type="Pfam" id="PF18962"/>
    </source>
</evidence>
<gene>
    <name evidence="4" type="ORF">N7E81_06095</name>
</gene>
<keyword evidence="5" id="KW-1185">Reference proteome</keyword>
<feature type="region of interest" description="Disordered" evidence="1">
    <location>
        <begin position="159"/>
        <end position="179"/>
    </location>
</feature>
<keyword evidence="2" id="KW-0732">Signal</keyword>
<feature type="domain" description="Secretion system C-terminal sorting" evidence="3">
    <location>
        <begin position="299"/>
        <end position="373"/>
    </location>
</feature>
<evidence type="ECO:0000313" key="5">
    <source>
        <dbReference type="Proteomes" id="UP001062165"/>
    </source>
</evidence>
<feature type="chain" id="PRO_5046329594" evidence="2">
    <location>
        <begin position="20"/>
        <end position="374"/>
    </location>
</feature>
<proteinExistence type="predicted"/>
<organism evidence="4 5">
    <name type="scientific">Reichenbachiella carrageenanivorans</name>
    <dbReference type="NCBI Taxonomy" id="2979869"/>
    <lineage>
        <taxon>Bacteria</taxon>
        <taxon>Pseudomonadati</taxon>
        <taxon>Bacteroidota</taxon>
        <taxon>Cytophagia</taxon>
        <taxon>Cytophagales</taxon>
        <taxon>Reichenbachiellaceae</taxon>
        <taxon>Reichenbachiella</taxon>
    </lineage>
</organism>
<sequence>MKSSILAVLIVFNSWAVRAQFETKNTYTGTWSDTGSWTAGQPNPLTTNIDDEANIYGYITREGSLSFTNIGNNSDEIIIYDTLVVEGNMTFETNSISLKVETGGLLVIFGDFVANNKVDLENGGTMVITGDMTLSGGQQDYIDNGGGLYVDGDIIGNGDTSEADNVDRPSSDLNSGNSEEQSLYEFIQSGGSKALPITLGKFEVKSIEKGVQLMWTTLSEENFDYFEIYRSADGSNFEVIGEMKGQGFTSESMDYLFVDESPLYGLGYYRLNAIDFDGSSEMFAVVKVSHSPTYLKPSVYPNPTQGQNLSIQMNYTEAPINQHLVISNYEGKVVFESSESQSLQKINLQGLKSGLYFVKIQIDNLIFKEKLLID</sequence>